<evidence type="ECO:0000313" key="3">
    <source>
        <dbReference type="EMBL" id="KAG1794638.1"/>
    </source>
</evidence>
<evidence type="ECO:0000259" key="2">
    <source>
        <dbReference type="Pfam" id="PF20151"/>
    </source>
</evidence>
<proteinExistence type="predicted"/>
<keyword evidence="1" id="KW-1133">Transmembrane helix</keyword>
<dbReference type="Proteomes" id="UP000719766">
    <property type="component" value="Unassembled WGS sequence"/>
</dbReference>
<feature type="transmembrane region" description="Helical" evidence="1">
    <location>
        <begin position="92"/>
        <end position="112"/>
    </location>
</feature>
<feature type="transmembrane region" description="Helical" evidence="1">
    <location>
        <begin position="54"/>
        <end position="72"/>
    </location>
</feature>
<dbReference type="RefSeq" id="XP_041160749.1">
    <property type="nucleotide sequence ID" value="XM_041310549.1"/>
</dbReference>
<keyword evidence="1" id="KW-0472">Membrane</keyword>
<feature type="transmembrane region" description="Helical" evidence="1">
    <location>
        <begin position="210"/>
        <end position="230"/>
    </location>
</feature>
<gene>
    <name evidence="3" type="ORF">HD556DRAFT_419827</name>
</gene>
<dbReference type="GeneID" id="64604313"/>
<evidence type="ECO:0000256" key="1">
    <source>
        <dbReference type="SAM" id="Phobius"/>
    </source>
</evidence>
<dbReference type="OrthoDB" id="2681239at2759"/>
<accession>A0A9P7ATA2</accession>
<comment type="caution">
    <text evidence="3">The sequence shown here is derived from an EMBL/GenBank/DDBJ whole genome shotgun (WGS) entry which is preliminary data.</text>
</comment>
<keyword evidence="1" id="KW-0812">Transmembrane</keyword>
<dbReference type="InterPro" id="IPR045340">
    <property type="entry name" value="DUF6533"/>
</dbReference>
<protein>
    <recommendedName>
        <fullName evidence="2">DUF6533 domain-containing protein</fullName>
    </recommendedName>
</protein>
<evidence type="ECO:0000313" key="4">
    <source>
        <dbReference type="Proteomes" id="UP000719766"/>
    </source>
</evidence>
<keyword evidence="4" id="KW-1185">Reference proteome</keyword>
<sequence>MDSYSTADITAARSLQLTKYIHMSMVTFWIYDYAYLLHEEWTFLLRSRWSKMKGLYIVTRYLPFIILATDIYRGFTPNENADRCLVSDNVELGLNLVLVIFSEWFFILRTYVLWNNNRILLAAMLCTFFTFIGASTGLTFATTAPTTYPTSAIPGITGCYQSSTTFRFFIPFLLFSVFDLVLVILTLIRAIHSWRINPNRLYVVLVNHNIAYYACGLLFSVANIFTSLLLHSSMFS</sequence>
<dbReference type="AlphaFoldDB" id="A0A9P7ATA2"/>
<feature type="transmembrane region" description="Helical" evidence="1">
    <location>
        <begin position="20"/>
        <end position="38"/>
    </location>
</feature>
<reference evidence="3" key="1">
    <citation type="journal article" date="2020" name="New Phytol.">
        <title>Comparative genomics reveals dynamic genome evolution in host specialist ectomycorrhizal fungi.</title>
        <authorList>
            <person name="Lofgren L.A."/>
            <person name="Nguyen N.H."/>
            <person name="Vilgalys R."/>
            <person name="Ruytinx J."/>
            <person name="Liao H.L."/>
            <person name="Branco S."/>
            <person name="Kuo A."/>
            <person name="LaButti K."/>
            <person name="Lipzen A."/>
            <person name="Andreopoulos W."/>
            <person name="Pangilinan J."/>
            <person name="Riley R."/>
            <person name="Hundley H."/>
            <person name="Na H."/>
            <person name="Barry K."/>
            <person name="Grigoriev I.V."/>
            <person name="Stajich J.E."/>
            <person name="Kennedy P.G."/>
        </authorList>
    </citation>
    <scope>NUCLEOTIDE SEQUENCE</scope>
    <source>
        <strain evidence="3">S12</strain>
    </source>
</reference>
<organism evidence="3 4">
    <name type="scientific">Suillus plorans</name>
    <dbReference type="NCBI Taxonomy" id="116603"/>
    <lineage>
        <taxon>Eukaryota</taxon>
        <taxon>Fungi</taxon>
        <taxon>Dikarya</taxon>
        <taxon>Basidiomycota</taxon>
        <taxon>Agaricomycotina</taxon>
        <taxon>Agaricomycetes</taxon>
        <taxon>Agaricomycetidae</taxon>
        <taxon>Boletales</taxon>
        <taxon>Suillineae</taxon>
        <taxon>Suillaceae</taxon>
        <taxon>Suillus</taxon>
    </lineage>
</organism>
<dbReference type="Pfam" id="PF20151">
    <property type="entry name" value="DUF6533"/>
    <property type="match status" value="1"/>
</dbReference>
<feature type="transmembrane region" description="Helical" evidence="1">
    <location>
        <begin position="168"/>
        <end position="190"/>
    </location>
</feature>
<feature type="transmembrane region" description="Helical" evidence="1">
    <location>
        <begin position="119"/>
        <end position="141"/>
    </location>
</feature>
<feature type="domain" description="DUF6533" evidence="2">
    <location>
        <begin position="20"/>
        <end position="65"/>
    </location>
</feature>
<dbReference type="EMBL" id="JABBWE010000025">
    <property type="protein sequence ID" value="KAG1794638.1"/>
    <property type="molecule type" value="Genomic_DNA"/>
</dbReference>
<name>A0A9P7ATA2_9AGAM</name>